<feature type="domain" description="HTH luxR-type" evidence="4">
    <location>
        <begin position="821"/>
        <end position="886"/>
    </location>
</feature>
<evidence type="ECO:0000256" key="3">
    <source>
        <dbReference type="SAM" id="MobiDB-lite"/>
    </source>
</evidence>
<dbReference type="PANTHER" id="PTHR16305">
    <property type="entry name" value="TESTICULAR SOLUBLE ADENYLYL CYCLASE"/>
    <property type="match status" value="1"/>
</dbReference>
<dbReference type="PANTHER" id="PTHR16305:SF35">
    <property type="entry name" value="TRANSCRIPTIONAL ACTIVATOR DOMAIN"/>
    <property type="match status" value="1"/>
</dbReference>
<dbReference type="PRINTS" id="PR00038">
    <property type="entry name" value="HTHLUXR"/>
</dbReference>
<sequence>MGATTRPEAATAPKAPTAPGARKDAEAATAPAAATAAGAPTTPTAPTTPAAATAPGAAAARDLEAALASVRPGLLVAEDVQHADEHCLTVLRNLLREPPERFAAVLTYRPEDLSGSGLLLGRAVDYPARLSVTRCALEPLDERGVRALADEFLGVERCSVELVARLLRRSAGVPQVLVDLLCALRDAGPGRDRFTVRDVDAAGVPVRLAESVLGRTAALPEPHRPVVWAAAVLGRPSDARDLSAVAGLPEEAAREALVAALAASALQETDEGRYGFAVPLAASAVHRHLPGPVREQLHRRAAAVLTAREPVPWARVARHWRGCGRTEEWLRATERVADGEGGGTVTDDETAVALLEQALDEGGGPPRRRARLALALARGATLGLRTEETVRALRRIVADTSLPLPDRGEIRLELGLLLHNQKRRFTEGRDQVGCAVGELSERPVQATQAMAALANPFFPGASLAENRHWLRRAERTAAAAGDDTARTAAAAIRATLLVATGDPEGWELVERLPRDSPGPAGRQQVARALCNTASAAVHLGHHRRGAELLGEGLELAARSDAPFLERVGRGTALFRDWLTGSWAGLAERCTAVLAEDGTANEARVVLALLALARGEWHTAGDRLPPGGPPSFDGCEVPVATTAAGVHIRLLLAREDTGAAASAAASAWTWLGGKGVWAWGAEPAPWAVEALVRAGRRTEAGRLVAEFADGLDGCDAPAARAALLHCRAVLAEADGEPARALGHFRAAGAAYGLLAYPYARALTSEGAGRCAFAAGAPVEEAVAELTGCVERLSRLGASWDAARARATLRAHHPGAGRRPRGRPAYAERLSPREAEVAELAGRGLTNREIASTLHLSPRTVEHHVSRAMRKLGVGLRQELAGRVPRDDPGGAGPVPPG</sequence>
<organism evidence="5 6">
    <name type="scientific">Streptomyces lycii</name>
    <dbReference type="NCBI Taxonomy" id="2654337"/>
    <lineage>
        <taxon>Bacteria</taxon>
        <taxon>Bacillati</taxon>
        <taxon>Actinomycetota</taxon>
        <taxon>Actinomycetes</taxon>
        <taxon>Kitasatosporales</taxon>
        <taxon>Streptomycetaceae</taxon>
        <taxon>Streptomyces</taxon>
    </lineage>
</organism>
<evidence type="ECO:0000313" key="5">
    <source>
        <dbReference type="EMBL" id="KAF4405020.1"/>
    </source>
</evidence>
<name>A0ABQ7FA05_9ACTN</name>
<feature type="compositionally biased region" description="Low complexity" evidence="3">
    <location>
        <begin position="27"/>
        <end position="56"/>
    </location>
</feature>
<dbReference type="Gene3D" id="1.10.10.10">
    <property type="entry name" value="Winged helix-like DNA-binding domain superfamily/Winged helix DNA-binding domain"/>
    <property type="match status" value="1"/>
</dbReference>
<reference evidence="5 6" key="1">
    <citation type="submission" date="2019-10" db="EMBL/GenBank/DDBJ databases">
        <title>Streptomyces tenebrisbrunneis sp.nov., an endogenous actinomycete isolated from of Lycium ruthenicum.</title>
        <authorList>
            <person name="Ma L."/>
        </authorList>
    </citation>
    <scope>NUCLEOTIDE SEQUENCE [LARGE SCALE GENOMIC DNA]</scope>
    <source>
        <strain evidence="5 6">TRM 66187</strain>
    </source>
</reference>
<keyword evidence="6" id="KW-1185">Reference proteome</keyword>
<feature type="region of interest" description="Disordered" evidence="3">
    <location>
        <begin position="877"/>
        <end position="896"/>
    </location>
</feature>
<evidence type="ECO:0000256" key="1">
    <source>
        <dbReference type="ARBA" id="ARBA00022741"/>
    </source>
</evidence>
<dbReference type="InterPro" id="IPR016032">
    <property type="entry name" value="Sig_transdc_resp-reg_C-effctor"/>
</dbReference>
<dbReference type="Pfam" id="PF00196">
    <property type="entry name" value="GerE"/>
    <property type="match status" value="1"/>
</dbReference>
<keyword evidence="2" id="KW-0067">ATP-binding</keyword>
<accession>A0ABQ7FA05</accession>
<evidence type="ECO:0000259" key="4">
    <source>
        <dbReference type="PROSITE" id="PS50043"/>
    </source>
</evidence>
<protein>
    <submittedName>
        <fullName evidence="5">Helix-turn-helix transcriptional regulator</fullName>
    </submittedName>
</protein>
<comment type="caution">
    <text evidence="5">The sequence shown here is derived from an EMBL/GenBank/DDBJ whole genome shotgun (WGS) entry which is preliminary data.</text>
</comment>
<dbReference type="PROSITE" id="PS00622">
    <property type="entry name" value="HTH_LUXR_1"/>
    <property type="match status" value="1"/>
</dbReference>
<feature type="region of interest" description="Disordered" evidence="3">
    <location>
        <begin position="1"/>
        <end position="56"/>
    </location>
</feature>
<dbReference type="InterPro" id="IPR036388">
    <property type="entry name" value="WH-like_DNA-bd_sf"/>
</dbReference>
<keyword evidence="1" id="KW-0547">Nucleotide-binding</keyword>
<dbReference type="Proteomes" id="UP000621266">
    <property type="component" value="Unassembled WGS sequence"/>
</dbReference>
<evidence type="ECO:0000313" key="6">
    <source>
        <dbReference type="Proteomes" id="UP000621266"/>
    </source>
</evidence>
<dbReference type="RefSeq" id="WP_156207985.1">
    <property type="nucleotide sequence ID" value="NZ_WHPN01000431.1"/>
</dbReference>
<gene>
    <name evidence="5" type="ORF">GCU69_32560</name>
</gene>
<dbReference type="InterPro" id="IPR000792">
    <property type="entry name" value="Tscrpt_reg_LuxR_C"/>
</dbReference>
<dbReference type="CDD" id="cd06170">
    <property type="entry name" value="LuxR_C_like"/>
    <property type="match status" value="1"/>
</dbReference>
<dbReference type="PROSITE" id="PS50043">
    <property type="entry name" value="HTH_LUXR_2"/>
    <property type="match status" value="1"/>
</dbReference>
<dbReference type="SUPFAM" id="SSF46894">
    <property type="entry name" value="C-terminal effector domain of the bipartite response regulators"/>
    <property type="match status" value="1"/>
</dbReference>
<dbReference type="EMBL" id="WHPN01000431">
    <property type="protein sequence ID" value="KAF4405020.1"/>
    <property type="molecule type" value="Genomic_DNA"/>
</dbReference>
<feature type="compositionally biased region" description="Low complexity" evidence="3">
    <location>
        <begin position="1"/>
        <end position="20"/>
    </location>
</feature>
<evidence type="ECO:0000256" key="2">
    <source>
        <dbReference type="ARBA" id="ARBA00022840"/>
    </source>
</evidence>
<proteinExistence type="predicted"/>
<dbReference type="SMART" id="SM00421">
    <property type="entry name" value="HTH_LUXR"/>
    <property type="match status" value="1"/>
</dbReference>